<evidence type="ECO:0000256" key="2">
    <source>
        <dbReference type="ARBA" id="ARBA00023172"/>
    </source>
</evidence>
<dbReference type="RefSeq" id="WP_102491210.1">
    <property type="nucleotide sequence ID" value="NZ_JAUYVK010000030.1"/>
</dbReference>
<dbReference type="PANTHER" id="PTHR30349">
    <property type="entry name" value="PHAGE INTEGRASE-RELATED"/>
    <property type="match status" value="1"/>
</dbReference>
<dbReference type="EMBL" id="JAUYVK010000030">
    <property type="protein sequence ID" value="MDP2491837.1"/>
    <property type="molecule type" value="Genomic_DNA"/>
</dbReference>
<keyword evidence="1" id="KW-0229">DNA integration</keyword>
<dbReference type="PROSITE" id="PS51898">
    <property type="entry name" value="TYR_RECOMBINASE"/>
    <property type="match status" value="1"/>
</dbReference>
<organism evidence="4 5">
    <name type="scientific">Vibrio splendidus</name>
    <dbReference type="NCBI Taxonomy" id="29497"/>
    <lineage>
        <taxon>Bacteria</taxon>
        <taxon>Pseudomonadati</taxon>
        <taxon>Pseudomonadota</taxon>
        <taxon>Gammaproteobacteria</taxon>
        <taxon>Vibrionales</taxon>
        <taxon>Vibrionaceae</taxon>
        <taxon>Vibrio</taxon>
    </lineage>
</organism>
<dbReference type="GO" id="GO:0015074">
    <property type="term" value="P:DNA integration"/>
    <property type="evidence" value="ECO:0007669"/>
    <property type="project" value="UniProtKB-KW"/>
</dbReference>
<dbReference type="InterPro" id="IPR013762">
    <property type="entry name" value="Integrase-like_cat_sf"/>
</dbReference>
<dbReference type="InterPro" id="IPR011010">
    <property type="entry name" value="DNA_brk_join_enz"/>
</dbReference>
<dbReference type="SUPFAM" id="SSF56349">
    <property type="entry name" value="DNA breaking-rejoining enzymes"/>
    <property type="match status" value="1"/>
</dbReference>
<comment type="caution">
    <text evidence="4">The sequence shown here is derived from an EMBL/GenBank/DDBJ whole genome shotgun (WGS) entry which is preliminary data.</text>
</comment>
<dbReference type="GO" id="GO:0006310">
    <property type="term" value="P:DNA recombination"/>
    <property type="evidence" value="ECO:0007669"/>
    <property type="project" value="UniProtKB-KW"/>
</dbReference>
<dbReference type="PANTHER" id="PTHR30349:SF94">
    <property type="entry name" value="INTEGRASE_RECOMBINASE HI_1414-RELATED"/>
    <property type="match status" value="1"/>
</dbReference>
<gene>
    <name evidence="4" type="ORF">Q8W38_21015</name>
</gene>
<evidence type="ECO:0000313" key="5">
    <source>
        <dbReference type="Proteomes" id="UP001177883"/>
    </source>
</evidence>
<sequence length="371" mass="42586">MASKEITPIRTKKQGLRWKARVKVTHKGKIIAQQSRTFDSKPQATSWAKKKQIEMEAHPHGLNGDSTPQLEVTTIAEAISRYINDPEKTERFEGKDKFYVLQRLAFADIGKVMTNSLTYEDLKSHCEQRQRSDTSPSPSTINTDISYLRSLLNESKDYGIEASTGIFDEAILKLKDKGLISKSNRRLRRAKPKELSLIMESLKLREAHRAAHIPYSSIVPFSILTCMRIGEICKIRWEDYDTDEKTILIRDRKDPNNRSNDLELPLCDQTLAIIDAQPRKSEDARIFPYKSQSITAGWQRVRNKLGITNLTYHDLRAEGISRLFEAGWDIAMVAKISGHKNLRVLQTHYNRIHTKKLNSKLNEAREGRDVI</sequence>
<dbReference type="Proteomes" id="UP001177883">
    <property type="component" value="Unassembled WGS sequence"/>
</dbReference>
<feature type="domain" description="Tyr recombinase" evidence="3">
    <location>
        <begin position="190"/>
        <end position="362"/>
    </location>
</feature>
<reference evidence="4" key="1">
    <citation type="submission" date="2023-07" db="EMBL/GenBank/DDBJ databases">
        <title>Genome content predicts the carbon catabolic preferences of heterotrophic bacteria.</title>
        <authorList>
            <person name="Gralka M."/>
        </authorList>
    </citation>
    <scope>NUCLEOTIDE SEQUENCE</scope>
    <source>
        <strain evidence="4">6E03</strain>
    </source>
</reference>
<dbReference type="Gene3D" id="1.10.443.10">
    <property type="entry name" value="Intergrase catalytic core"/>
    <property type="match status" value="1"/>
</dbReference>
<keyword evidence="2" id="KW-0233">DNA recombination</keyword>
<dbReference type="AlphaFoldDB" id="A0ABD5AF23"/>
<evidence type="ECO:0000259" key="3">
    <source>
        <dbReference type="PROSITE" id="PS51898"/>
    </source>
</evidence>
<dbReference type="Pfam" id="PF00589">
    <property type="entry name" value="Phage_integrase"/>
    <property type="match status" value="1"/>
</dbReference>
<evidence type="ECO:0000256" key="1">
    <source>
        <dbReference type="ARBA" id="ARBA00022908"/>
    </source>
</evidence>
<proteinExistence type="predicted"/>
<dbReference type="InterPro" id="IPR002104">
    <property type="entry name" value="Integrase_catalytic"/>
</dbReference>
<dbReference type="CDD" id="cd00796">
    <property type="entry name" value="INT_Rci_Hp1_C"/>
    <property type="match status" value="1"/>
</dbReference>
<evidence type="ECO:0000313" key="4">
    <source>
        <dbReference type="EMBL" id="MDP2491837.1"/>
    </source>
</evidence>
<dbReference type="InterPro" id="IPR050090">
    <property type="entry name" value="Tyrosine_recombinase_XerCD"/>
</dbReference>
<name>A0ABD5AF23_VIBSP</name>
<protein>
    <submittedName>
        <fullName evidence="4">Site-specific integrase</fullName>
    </submittedName>
</protein>
<accession>A0ABD5AF23</accession>